<dbReference type="Proteomes" id="UP000481109">
    <property type="component" value="Unassembled WGS sequence"/>
</dbReference>
<dbReference type="RefSeq" id="WP_165331462.1">
    <property type="nucleotide sequence ID" value="NZ_JAAKZW010000024.1"/>
</dbReference>
<protein>
    <submittedName>
        <fullName evidence="4">Phage tail sheath family protein</fullName>
    </submittedName>
</protein>
<sequence>MPEYLAPGVYTEEINTGPVPIEGVSTSTAGFVGLTERGPTMIRMVTSLREFSRWYGGPVDPDTVSYLPFAARGFFDNGGQRLFVARVTRPNAVSSSVTLATGTGGLVLDAIGPGNLDGRLFVKVRVASRRDPDDPTSPDPTRFRLQVIYYATRPPLPLVDPFVREALRDTGRREPDESEDWDDLSANPGSSDYVLTVLQASHLVTASVSGTPDRPADVDWTPFAGGADGDAMTADQFLGTEVPPTGLNGLRQIDAVSLLCVPDEVNSRLLPDDGARDEIRDALVTQCEELADRFAVLQVDRGQGNVGSIDPPLTTSYAAIYYPWLRVLDSRTGDTRLVPPGGHVVGVYAATDIERGVHKAPANVDLRGIVRRDLPGDRKPLEFLINKRQQDLLNPKGINVCRDFRADRRGIRVWGARTLSADAQWKYVNVRRLFIFVEESIDEGVQWVVFEPNSKQTWDRVRRSISNFLVSVWKSGALMGSRPEEAFFVRCDRTTMTQQEIDNGQLVCYIGLAAVKPAEFVILRYSQMTADAES</sequence>
<evidence type="ECO:0000259" key="3">
    <source>
        <dbReference type="Pfam" id="PF17482"/>
    </source>
</evidence>
<feature type="domain" description="Tail sheath protein C-terminal" evidence="3">
    <location>
        <begin position="421"/>
        <end position="524"/>
    </location>
</feature>
<dbReference type="EMBL" id="JAAKZW010000024">
    <property type="protein sequence ID" value="NGO75951.1"/>
    <property type="molecule type" value="Genomic_DNA"/>
</dbReference>
<accession>A0A6G4XH36</accession>
<feature type="domain" description="Tail sheath protein subtilisin-like" evidence="2">
    <location>
        <begin position="272"/>
        <end position="419"/>
    </location>
</feature>
<dbReference type="Pfam" id="PF17482">
    <property type="entry name" value="Phage_sheath_1C"/>
    <property type="match status" value="1"/>
</dbReference>
<keyword evidence="5" id="KW-1185">Reference proteome</keyword>
<dbReference type="PANTHER" id="PTHR35861:SF1">
    <property type="entry name" value="PHAGE TAIL SHEATH PROTEIN"/>
    <property type="match status" value="1"/>
</dbReference>
<gene>
    <name evidence="4" type="ORF">G6045_09735</name>
</gene>
<comment type="caution">
    <text evidence="4">The sequence shown here is derived from an EMBL/GenBank/DDBJ whole genome shotgun (WGS) entry which is preliminary data.</text>
</comment>
<dbReference type="Pfam" id="PF04984">
    <property type="entry name" value="Phage_sheath_1"/>
    <property type="match status" value="1"/>
</dbReference>
<evidence type="ECO:0000259" key="2">
    <source>
        <dbReference type="Pfam" id="PF04984"/>
    </source>
</evidence>
<dbReference type="InterPro" id="IPR035089">
    <property type="entry name" value="Phage_sheath_subtilisin"/>
</dbReference>
<evidence type="ECO:0000313" key="5">
    <source>
        <dbReference type="Proteomes" id="UP000481109"/>
    </source>
</evidence>
<dbReference type="InterPro" id="IPR020287">
    <property type="entry name" value="Tail_sheath_C"/>
</dbReference>
<evidence type="ECO:0000313" key="4">
    <source>
        <dbReference type="EMBL" id="NGO75951.1"/>
    </source>
</evidence>
<proteinExistence type="inferred from homology"/>
<dbReference type="PANTHER" id="PTHR35861">
    <property type="match status" value="1"/>
</dbReference>
<organism evidence="4 5">
    <name type="scientific">Streptomyces mesophilus</name>
    <dbReference type="NCBI Taxonomy" id="1775132"/>
    <lineage>
        <taxon>Bacteria</taxon>
        <taxon>Bacillati</taxon>
        <taxon>Actinomycetota</taxon>
        <taxon>Actinomycetes</taxon>
        <taxon>Kitasatosporales</taxon>
        <taxon>Streptomycetaceae</taxon>
        <taxon>Streptomyces</taxon>
    </lineage>
</organism>
<dbReference type="InterPro" id="IPR052042">
    <property type="entry name" value="Tail_sheath_structural"/>
</dbReference>
<evidence type="ECO:0000256" key="1">
    <source>
        <dbReference type="ARBA" id="ARBA00008005"/>
    </source>
</evidence>
<name>A0A6G4XH36_9ACTN</name>
<dbReference type="Gene3D" id="3.40.50.11780">
    <property type="match status" value="2"/>
</dbReference>
<dbReference type="AlphaFoldDB" id="A0A6G4XH36"/>
<comment type="similarity">
    <text evidence="1">Belongs to the myoviridae tail sheath protein family.</text>
</comment>
<reference evidence="4 5" key="1">
    <citation type="submission" date="2020-02" db="EMBL/GenBank/DDBJ databases">
        <title>Whole-genome analyses of novel actinobacteria.</title>
        <authorList>
            <person name="Sahin N."/>
            <person name="Tokatli A."/>
        </authorList>
    </citation>
    <scope>NUCLEOTIDE SEQUENCE [LARGE SCALE GENOMIC DNA]</scope>
    <source>
        <strain evidence="4 5">YC504</strain>
    </source>
</reference>